<sequence length="108" mass="11770">MDDVIAVRAHGEAERLAQNFATKLESQKSICPKGSTFPKNPTRADVLTISASPRSVPRIIPTLAFAGRRASQDARPRETIVKNANNMDSVIGMPACKTIPWNVNRAAR</sequence>
<evidence type="ECO:0000313" key="2">
    <source>
        <dbReference type="Proteomes" id="UP000238523"/>
    </source>
</evidence>
<name>A0A2K9YZG1_RHILE</name>
<gene>
    <name evidence="1" type="ORF">CUJ84_Chr000975</name>
</gene>
<proteinExistence type="predicted"/>
<accession>A0A2K9YZG1</accession>
<reference evidence="1 2" key="1">
    <citation type="submission" date="2017-11" db="EMBL/GenBank/DDBJ databases">
        <title>Complete genome of Rhizobium leguminosarum Norway, an ineffective micro-symbiont.</title>
        <authorList>
            <person name="Hoffrichter A."/>
            <person name="Liang J."/>
            <person name="Brachmann A."/>
            <person name="Marin M."/>
        </authorList>
    </citation>
    <scope>NUCLEOTIDE SEQUENCE [LARGE SCALE GENOMIC DNA]</scope>
    <source>
        <strain evidence="1 2">Norway</strain>
    </source>
</reference>
<protein>
    <submittedName>
        <fullName evidence="1">Uncharacterized protein</fullName>
    </submittedName>
</protein>
<dbReference type="AlphaFoldDB" id="A0A2K9YZG1"/>
<evidence type="ECO:0000313" key="1">
    <source>
        <dbReference type="EMBL" id="AUW41375.1"/>
    </source>
</evidence>
<organism evidence="1 2">
    <name type="scientific">Rhizobium leguminosarum</name>
    <dbReference type="NCBI Taxonomy" id="384"/>
    <lineage>
        <taxon>Bacteria</taxon>
        <taxon>Pseudomonadati</taxon>
        <taxon>Pseudomonadota</taxon>
        <taxon>Alphaproteobacteria</taxon>
        <taxon>Hyphomicrobiales</taxon>
        <taxon>Rhizobiaceae</taxon>
        <taxon>Rhizobium/Agrobacterium group</taxon>
        <taxon>Rhizobium</taxon>
    </lineage>
</organism>
<dbReference type="EMBL" id="CP025012">
    <property type="protein sequence ID" value="AUW41375.1"/>
    <property type="molecule type" value="Genomic_DNA"/>
</dbReference>
<dbReference type="Proteomes" id="UP000238523">
    <property type="component" value="Chromosome"/>
</dbReference>